<evidence type="ECO:0000259" key="1">
    <source>
        <dbReference type="PROSITE" id="PS50995"/>
    </source>
</evidence>
<dbReference type="AlphaFoldDB" id="A0A369LCK6"/>
<evidence type="ECO:0000313" key="3">
    <source>
        <dbReference type="Proteomes" id="UP000253792"/>
    </source>
</evidence>
<gene>
    <name evidence="2" type="ORF">C1880_05805</name>
</gene>
<dbReference type="STRING" id="1034345.GCA_000236865_00719"/>
<dbReference type="RefSeq" id="WP_042432268.1">
    <property type="nucleotide sequence ID" value="NZ_CABKQR010000002.1"/>
</dbReference>
<dbReference type="InterPro" id="IPR036388">
    <property type="entry name" value="WH-like_DNA-bd_sf"/>
</dbReference>
<accession>A0A369LCK6</accession>
<dbReference type="PROSITE" id="PS50995">
    <property type="entry name" value="HTH_MARR_2"/>
    <property type="match status" value="1"/>
</dbReference>
<dbReference type="GO" id="GO:0003700">
    <property type="term" value="F:DNA-binding transcription factor activity"/>
    <property type="evidence" value="ECO:0007669"/>
    <property type="project" value="InterPro"/>
</dbReference>
<dbReference type="Gene3D" id="1.10.10.10">
    <property type="entry name" value="Winged helix-like DNA-binding domain superfamily/Winged helix DNA-binding domain"/>
    <property type="match status" value="1"/>
</dbReference>
<keyword evidence="3" id="KW-1185">Reference proteome</keyword>
<dbReference type="GeneID" id="82934975"/>
<name>A0A369LCK6_9ACTN</name>
<dbReference type="OrthoDB" id="3177763at2"/>
<comment type="caution">
    <text evidence="2">The sequence shown here is derived from an EMBL/GenBank/DDBJ whole genome shotgun (WGS) entry which is preliminary data.</text>
</comment>
<sequence length="157" mass="17526">MNEAAKSLAQMKKANKLVRLAFRKNGPKSFKRGQGALLQALLVDDGATQRDLTKTLGMNRSNLKDIVKKAERNGYVTIESADQPRTYAVKLTDLGRELAEKRIAANDKTAEDIISCLSAEEVAQLDAITEKLILAMKDKGICGKKKGYKVRRKRHRR</sequence>
<dbReference type="EMBL" id="PPTP01000004">
    <property type="protein sequence ID" value="RDB55728.1"/>
    <property type="molecule type" value="Genomic_DNA"/>
</dbReference>
<reference evidence="2 3" key="1">
    <citation type="journal article" date="2018" name="Elife">
        <title>Discovery and characterization of a prevalent human gut bacterial enzyme sufficient for the inactivation of a family of plant toxins.</title>
        <authorList>
            <person name="Koppel N."/>
            <person name="Bisanz J.E."/>
            <person name="Pandelia M.E."/>
            <person name="Turnbaugh P.J."/>
            <person name="Balskus E.P."/>
        </authorList>
    </citation>
    <scope>NUCLEOTIDE SEQUENCE [LARGE SCALE GENOMIC DNA]</scope>
    <source>
        <strain evidence="3">anaerobia AP69FAA</strain>
    </source>
</reference>
<proteinExistence type="predicted"/>
<feature type="domain" description="HTH marR-type" evidence="1">
    <location>
        <begin position="1"/>
        <end position="134"/>
    </location>
</feature>
<dbReference type="PRINTS" id="PR00598">
    <property type="entry name" value="HTHMARR"/>
</dbReference>
<dbReference type="SUPFAM" id="SSF46785">
    <property type="entry name" value="Winged helix' DNA-binding domain"/>
    <property type="match status" value="1"/>
</dbReference>
<organism evidence="2 3">
    <name type="scientific">Senegalimassilia anaerobia</name>
    <dbReference type="NCBI Taxonomy" id="1473216"/>
    <lineage>
        <taxon>Bacteria</taxon>
        <taxon>Bacillati</taxon>
        <taxon>Actinomycetota</taxon>
        <taxon>Coriobacteriia</taxon>
        <taxon>Coriobacteriales</taxon>
        <taxon>Coriobacteriaceae</taxon>
        <taxon>Senegalimassilia</taxon>
    </lineage>
</organism>
<dbReference type="Proteomes" id="UP000253792">
    <property type="component" value="Unassembled WGS sequence"/>
</dbReference>
<dbReference type="InterPro" id="IPR027395">
    <property type="entry name" value="WH_DNA-bd_dom"/>
</dbReference>
<evidence type="ECO:0000313" key="2">
    <source>
        <dbReference type="EMBL" id="RDB55728.1"/>
    </source>
</evidence>
<dbReference type="SMART" id="SM00347">
    <property type="entry name" value="HTH_MARR"/>
    <property type="match status" value="1"/>
</dbReference>
<dbReference type="InterPro" id="IPR000835">
    <property type="entry name" value="HTH_MarR-typ"/>
</dbReference>
<dbReference type="Pfam" id="PF13601">
    <property type="entry name" value="HTH_34"/>
    <property type="match status" value="1"/>
</dbReference>
<protein>
    <submittedName>
        <fullName evidence="2">MarR family transcriptional regulator</fullName>
    </submittedName>
</protein>
<dbReference type="InterPro" id="IPR036390">
    <property type="entry name" value="WH_DNA-bd_sf"/>
</dbReference>